<feature type="region of interest" description="Disordered" evidence="3">
    <location>
        <begin position="2328"/>
        <end position="2349"/>
    </location>
</feature>
<proteinExistence type="evidence at transcript level"/>
<dbReference type="InterPro" id="IPR042228">
    <property type="entry name" value="Dynein_linker_3"/>
</dbReference>
<dbReference type="Pfam" id="PF12780">
    <property type="entry name" value="AAA_8"/>
    <property type="match status" value="1"/>
</dbReference>
<organism evidence="7">
    <name type="scientific">Halisarca dujardinii</name>
    <name type="common">Dujardin's slime sponge</name>
    <dbReference type="NCBI Taxonomy" id="2583056"/>
    <lineage>
        <taxon>Eukaryota</taxon>
        <taxon>Metazoa</taxon>
        <taxon>Porifera</taxon>
        <taxon>Demospongiae</taxon>
        <taxon>Verongimorpha</taxon>
        <taxon>Chondrillida</taxon>
        <taxon>Halisarcidae</taxon>
        <taxon>Halisarca</taxon>
    </lineage>
</organism>
<dbReference type="InterPro" id="IPR027417">
    <property type="entry name" value="P-loop_NTPase"/>
</dbReference>
<sequence>MAAVRSGLSPSSPLKPSERTEYEAESTLKEDGGLRMLTSSFIGALHKDSESSWLELLQAVSVQMSAENSKLKRTRSKIAHYLHRVFSHVAANRERLGHLSITRALEKAFPSLSTEAVNHQYRPYLKTTVNSDDVHTAAASMLHGSAVTSKYFPVDFFQYSHKILPKTFQGELVTVGHLTSASLAAEQEMKQFERVMKKEITRPEEALQVTLDILGDSSPQGPLNPIFMSSAQLTSMAQPKSMGHLIGPTDLLKTELDVISTFARGELDGKVDFVYLNYRLPPHLPRFDPYSLVVVSKVAVDPEHYVISRFGIVHVYPDGSKENYSFAEWCAHAITYKVLKEIPVFKKFFMQKMVTKWKHNMRSELFERRCKLLNSYTLRYFDDFSSSSIKIKHLANESLTLSLVDVKKLGHYLVEEFEEEFESTMRVARKPLLRLMKLSLQIMSEVESKKTLAVAEIEAEISSQPFVSDLPISKQKENASRLAQRLALAKKHEELLKSFALFVDRIISSSLVLLVERSSLQFVRMLLELNASAAQDSQDTQAPQGLFTASLCIRTTQGSRRLATCPPWSTISSLLVKCLNRIAEVLVDVVGPVSKRTTSGGRRAVGHHHKLMLPSVSLSPHAASFKERLSVLLSRGQPAADSVLSSAPLSAPPLGTAPIVGDEAGVGGGVTDVSYDSSPLDKENFRLLLLHCESLSSDAQLLEGILASTGRELREYLAQQLWLEEAQAFVSDVAAHSSAPHTAKEVEATLSRLEQWMANMAALSPVFRTCSGLVSVSCQDIKSSLDPALQRVFKTSLSSVHRYVQSQCAALAQQLDSFCNKLMARRYDLRGFLEYSKLVSTCENYLSSTNNLIEELGSMSQVLKSRDIRGEKLGSDLDAVMDKWQTFCSNVASEVAFVAKQTPSSIKALVNTIQNHEEDMERSIQDLLGSPYSDAHAEPIHVLGLLEQCQEEVSSVSSFFQNVTAWQANILEDTPSSQVKLQRLQALLQGRKALWTDIEACGFALDSAANMPFKKLNVEGVLVRTERSLKEACELRAVFPEEDEALCCWIDRLKDFQCNLNILKRLNSPAIKPVHWQSIFAAMGVRYDRSHLFTLNDLQAYGIAECLDNVLGTCLKAEEENRLDSTLSKMRTFWEVQALQLDGMPSIQYSFAINVISVKKTRQSGGKERTTTFRLESKESPMPMSYQLYVLVDVEEVLVTLEDHVMNLQVLLESYQLSKVSWQVSQLLGLLQPLHEVLTQLVHCQKKWKNLLKLLSGLEKKVLSTLELTLLQQATKALQDIMHEVFSDHRALSLVQKQRGTRELQGSALRTALKDIASLLDGQMDLLQAMLTQARLECPRLFFASDEDVLESLTHTSNPLTVSPLIATCFPGICSMRVAELYGQDSPQQNDGYNILSVEGPLGESLTLLSPLPLGCRPPKDWLVGLEGAVRVSLSNELTHCLDSSPPLIRLSHEGEHMQEAVDAVLEWLGSFSHQCVLLAVEIVWSDLIRMVAGQERPQQDLAALRDAVEGVQKTLGALMFQLPNKKEDKGQQRRLFALIGKMVILVQNKAFMLNGLLESQGGSGKDGLTEQFDYQSLLLHRSSRVAVQRESSQATRSQSNASRASSRGSNGQQIGTHLVPSDCQLVHMGQCTPYGFEFQSLVGGPVHLPPRRERSLVHLVTCMRRERVVVTPCPPRGDSSLLLQPGLAQDLAQVLGRPHYSFALPRAPSPSALQRLVLGAVGSGGVLSLVGRTGKGPAEEGTLSSWMDCFTRCALDLREAYRKQLELTTPLGSKAVADLRKKSSSLRRSTDGRLADSQPGSAHQGIDWYSPVLPDCRRRELVSLSLFGCSLPAHPTLLVGLEGMSEWCALRKLPQELTAAARVVHCSLPDLAQLTALHMVASGFQHSSTLAPKLTALLADVSTMVQPALNGYKATEQVVSTAGSCVLTLASSKQDQFYLHTLVKERAALARAVGYHLRGRLPDSGAALAALLTLHLEGGQRGRDEGLFIQESFQLREMKSALEKELQERQLQELPLLVDKCVDLHRALQTGGGGGGGGGMVVLSGPGCSGKSTARSLLAATYRRLRLEGSEPHGSPRVKTTVLHPAEHTIEELFGSEPPSTERGSVRGILPLLCGLAGDLASSLAYITHPDSDPLVQAKFSAEDEKCCPFQHWVVLQGPLSPEVASRLIQLLQPGTSVLSGGALGHTQLPGVVRIIVETESCEEAPLSELVGSGACSVVGFPPCTVPWTALLDGWMEEAKTRHNLNSTLRDVLRSLLETTLPLVLPACTAAQAPYPLNRNQAVRHFLRVLSAMLLRSNPPSGVGSGSEAPDTLSRTSSALSMATSMATSVAADEGSDEDPVGQGWSHATSRRKSSVCSVSAVSQRTYTSQNSYLSGASTMMPPDVAGLHKMSAVFCYTTVWALYPVMCGSSYEEEVGFNQFVRTVLSEANLQVNPLPEEGLVTEYFLDFRLFVFKSWREKCVGIKIKHPDLFSPVVELVRSCQVAELLLAAGYSVALLGEQGCGKTEAVCNLIESKLPLQRIVAGPETTSRDIRTPVLDKHTRKQRSRAGAGGAGLSKSQKSIFFVDDLQMSLLLSGGRGCPVEAMYQAAVESRITDPARTVQIPVHNVQFLTSLLPHSLSSFSSKFLSQLVPVLIPKLSSQSVSNIFNWQVTRWLNASLQAKFDEDLRSQLVEALSVATATVHLNVSNHHHQQHQQQQQQQEEEGSTAPPVQFTPTLTGGASLWQLLRVCAGLQLLSCEDEDTHKTSTSLNLLPIPKTTSKREKTGLGSRRRSSLTKQQSKQGKLKDELTRLARGRRKLKASLETDEEASRVILLRTVIRLWCHECARTYGDRWTTAEDSNWVSNLINHAAKISFCGPAALNELGARSERSAVMTARRKGKRPGRNLPVLPDTAEDEFGSDLSVLESIQDAGYSVDLLSQALHHMRLSVLLPLNQISLLGEDLSQLLFAPVLRGEEEEEGQGLLTAGPTVVSIEPPPGPSTASLQPESLVSLGGEPLQQQQQQPSFVYRELDDREAAGVVEQHLRSTSHCGDAEGIAPHRKLTEQVLRISRILHLTSSHAVLFGPKGSGKKTACKIAAGLVQCHTVSIAYPSPPSPAEFTALVREACSLAAFEGRDTALVLSGRLTAQQWSTIYMLMKEGDVLQSIFSSAELLHLTSRMQTNHSEPGSTAYPKHLKYSTTVEVVRTMLRRHLHVLVCWSVEEGRSQGGGAARSSQGGGAASMFSLLCQAAGYSMHVPGLGLESCSEVALRRLETATDPAWRDGIGYAGGCAALAELLAHIHVTAAGSLDEADSVMTFTPRTLLSCIRVGHQLSVGLDEKEKLTLDEVETLERRLRQCEQEVGDMGLHMQAVQGDIAAAQRSTEDKLKEISLHRDVYVKASQECKEAEKVIKKQSSNVEHLMAILEQTMDQVSQEYSRAVRTLSSLQKNDILELMSYKSPPETLRPALEALCVVFDRPKSWDDCKQLLNTKNFFEHLVFFDRDHLPKAKVKYLERVIAKKRLDSALVVRGSRAGLPISSWLKALTTYHSTRAVMIPHEQELQLAKDRLTQAKQTYSLTKYKMEEVKEVLERKLQEHKSTLHRLRSLEKHRDHLSKTCKEATELLESLKPFKADLATRKERARARCFSSSALGMIVAGMALYAAPLSPQQQGVLLSSWVQYCRGSVEPGQLSTTSPPPPASTTPRIPIEEVTSISSVFAEDEFTKTILSYSGTQNVHTVTEQLFLARFLATSSSCLIPVVFDPSGYLQSLAQGRDATSTSTSTSNGRCSALDGLTQKSASRSGGDRRPSSRVSFCEVGEVLSLPGVSSDSAVLPAHVRADGLTAEQVAGILEEPGLSVLSFSSADAVRPEVVRVLSEHLSPGQPSDVAVVVFKDAEVSMRGPTGPTSAATPALLQQCLPQSSSLACQRPRFTALSMQLGPHDLMEYFKQKMVTSLAPAYSSQYRALMADISTHVSSIKLVQTRLDDCISSADRMLDRREAIAELVQHSTGVVALGRQRLEDTRTQLARHREELKVFTAAARHCCLLFSSAWRTYRLFARFSLSLPQMEEMLRSALKKLSCAVLPLEPSGLAATASEQVNGTVLPCLAAHLGGRHYTVFLYLTCLQVWRERGEVEAAEEALLTALVLDHFSRHRDSEAEEEEELKAVSPSDALVFGNLQQLERLPSCQEIAFLIASQVELWAEYFLKSSSLVNSDLPSGLYGQPLFRRLLIWALFYPQKLSEAIVDCAVHTLSPSGSIRCKAEVLVAINMGDQSGATTSRCKLFEEDGVKKSSSCRPKEETWILTSKVMESQRGP</sequence>
<dbReference type="GO" id="GO:0030286">
    <property type="term" value="C:dynein complex"/>
    <property type="evidence" value="ECO:0007669"/>
    <property type="project" value="InterPro"/>
</dbReference>
<dbReference type="Gene3D" id="1.20.920.30">
    <property type="match status" value="2"/>
</dbReference>
<feature type="region of interest" description="Disordered" evidence="3">
    <location>
        <begin position="2689"/>
        <end position="2716"/>
    </location>
</feature>
<dbReference type="EMBL" id="OM982430">
    <property type="protein sequence ID" value="WAW84839.1"/>
    <property type="molecule type" value="mRNA"/>
</dbReference>
<feature type="compositionally biased region" description="Low complexity" evidence="3">
    <location>
        <begin position="1592"/>
        <end position="1614"/>
    </location>
</feature>
<dbReference type="GO" id="GO:0007018">
    <property type="term" value="P:microtubule-based movement"/>
    <property type="evidence" value="ECO:0007669"/>
    <property type="project" value="InterPro"/>
</dbReference>
<gene>
    <name evidence="7" type="primary">DNHD1</name>
</gene>
<dbReference type="GO" id="GO:0051959">
    <property type="term" value="F:dynein light intermediate chain binding"/>
    <property type="evidence" value="ECO:0007669"/>
    <property type="project" value="InterPro"/>
</dbReference>
<comment type="similarity">
    <text evidence="1">Belongs to the dynein heavy chain family.</text>
</comment>
<feature type="region of interest" description="Disordered" evidence="3">
    <location>
        <begin position="1783"/>
        <end position="1804"/>
    </location>
</feature>
<dbReference type="InterPro" id="IPR042222">
    <property type="entry name" value="Dynein_2_N"/>
</dbReference>
<feature type="region of interest" description="Disordered" evidence="3">
    <location>
        <begin position="2534"/>
        <end position="2557"/>
    </location>
</feature>
<dbReference type="GO" id="GO:0045505">
    <property type="term" value="F:dynein intermediate chain binding"/>
    <property type="evidence" value="ECO:0007669"/>
    <property type="project" value="InterPro"/>
</dbReference>
<dbReference type="InterPro" id="IPR024317">
    <property type="entry name" value="Dynein_heavy_chain_D4_dom"/>
</dbReference>
<feature type="region of interest" description="Disordered" evidence="3">
    <location>
        <begin position="3756"/>
        <end position="3790"/>
    </location>
</feature>
<feature type="domain" description="Dynein heavy chain linker" evidence="4">
    <location>
        <begin position="981"/>
        <end position="1441"/>
    </location>
</feature>
<evidence type="ECO:0000256" key="1">
    <source>
        <dbReference type="ARBA" id="ARBA00008887"/>
    </source>
</evidence>
<dbReference type="Gene3D" id="1.10.287.2620">
    <property type="match status" value="1"/>
</dbReference>
<dbReference type="InterPro" id="IPR026983">
    <property type="entry name" value="DHC"/>
</dbReference>
<feature type="region of interest" description="Disordered" evidence="3">
    <location>
        <begin position="1586"/>
        <end position="1614"/>
    </location>
</feature>
<feature type="domain" description="Dynein heavy chain AAA module D4" evidence="6">
    <location>
        <begin position="3043"/>
        <end position="3201"/>
    </location>
</feature>
<dbReference type="PANTHER" id="PTHR45703">
    <property type="entry name" value="DYNEIN HEAVY CHAIN"/>
    <property type="match status" value="1"/>
</dbReference>
<accession>A0A9F1UCN2</accession>
<evidence type="ECO:0000259" key="4">
    <source>
        <dbReference type="Pfam" id="PF08393"/>
    </source>
</evidence>
<evidence type="ECO:0000256" key="2">
    <source>
        <dbReference type="SAM" id="Coils"/>
    </source>
</evidence>
<feature type="coiled-coil region" evidence="2">
    <location>
        <begin position="3567"/>
        <end position="3604"/>
    </location>
</feature>
<dbReference type="Gene3D" id="3.20.180.20">
    <property type="entry name" value="Dynein heavy chain, N-terminal domain 2"/>
    <property type="match status" value="1"/>
</dbReference>
<feature type="domain" description="Dynein heavy chain coiled coil stalk" evidence="5">
    <location>
        <begin position="3385"/>
        <end position="3574"/>
    </location>
</feature>
<evidence type="ECO:0000256" key="3">
    <source>
        <dbReference type="SAM" id="MobiDB-lite"/>
    </source>
</evidence>
<dbReference type="Pfam" id="PF08393">
    <property type="entry name" value="DHC_N2"/>
    <property type="match status" value="1"/>
</dbReference>
<dbReference type="InterPro" id="IPR013602">
    <property type="entry name" value="Dynein_heavy_linker"/>
</dbReference>
<dbReference type="Gene3D" id="3.40.50.300">
    <property type="entry name" value="P-loop containing nucleotide triphosphate hydrolases"/>
    <property type="match status" value="3"/>
</dbReference>
<name>A0A9F1UCN2_HALDU</name>
<keyword evidence="2" id="KW-0175">Coiled coil</keyword>
<evidence type="ECO:0000259" key="5">
    <source>
        <dbReference type="Pfam" id="PF12777"/>
    </source>
</evidence>
<feature type="compositionally biased region" description="Polar residues" evidence="3">
    <location>
        <begin position="3756"/>
        <end position="3767"/>
    </location>
</feature>
<evidence type="ECO:0000313" key="7">
    <source>
        <dbReference type="EMBL" id="WAW84839.1"/>
    </source>
</evidence>
<dbReference type="Gene3D" id="1.20.140.100">
    <property type="entry name" value="Dynein heavy chain, N-terminal domain 2"/>
    <property type="match status" value="1"/>
</dbReference>
<dbReference type="InterPro" id="IPR024743">
    <property type="entry name" value="Dynein_HC_stalk"/>
</dbReference>
<reference evidence="7" key="1">
    <citation type="submission" date="2022-03" db="EMBL/GenBank/DDBJ databases">
        <authorList>
            <person name="Mikhailov K."/>
            <person name="Kravchuk O."/>
            <person name="Lyupina Y."/>
            <person name="Adameyko K."/>
        </authorList>
    </citation>
    <scope>NUCLEOTIDE SEQUENCE</scope>
</reference>
<dbReference type="Pfam" id="PF12775">
    <property type="entry name" value="AAA_7"/>
    <property type="match status" value="1"/>
</dbReference>
<dbReference type="Pfam" id="PF12777">
    <property type="entry name" value="MT"/>
    <property type="match status" value="1"/>
</dbReference>
<feature type="region of interest" description="Disordered" evidence="3">
    <location>
        <begin position="2749"/>
        <end position="2789"/>
    </location>
</feature>
<dbReference type="PANTHER" id="PTHR45703:SF36">
    <property type="entry name" value="DYNEIN HEAVY CHAIN, CYTOPLASMIC"/>
    <property type="match status" value="1"/>
</dbReference>
<dbReference type="Gene3D" id="1.20.920.20">
    <property type="match status" value="1"/>
</dbReference>
<protein>
    <submittedName>
        <fullName evidence="7">Dynein-1-beta heavy chain</fullName>
    </submittedName>
</protein>
<evidence type="ECO:0000259" key="6">
    <source>
        <dbReference type="Pfam" id="PF12780"/>
    </source>
</evidence>
<feature type="coiled-coil region" evidence="2">
    <location>
        <begin position="3378"/>
        <end position="3430"/>
    </location>
</feature>